<dbReference type="Proteomes" id="UP001633002">
    <property type="component" value="Unassembled WGS sequence"/>
</dbReference>
<evidence type="ECO:0000259" key="1">
    <source>
        <dbReference type="Pfam" id="PF13966"/>
    </source>
</evidence>
<sequence length="434" mass="50024">MLENEDGELVEDENRIQMIVTTFMADLFKKQEDNEERREKRRRVLELLDKQVSGEDNAKLIQDPTRGEIEGLVENMAKGKASGLDGLTSEVPYDGRRTNPVLKKLRCSTLMTLKEGNGRWTNITQLARRRGIDLSQEDRTEVMRLQTWIDGVKLYTVKLEDSPSWRWSGEPDKWGGWKRPTKFWTKLLEGRKEDPATPGKQWGTDTTAAFWKPIWTKLGKCKTSPHIKLWVWKILHQGFFTGERALKMKVSDGVCNRCQRAEETTPHMFRHCTEVTPTWAQWSRALSSTSTTRAEEYELELLRLMISSLEVHNKDPAKLHLLAAITMNIWKDRNQAVFNHKRTRTPLQGSILEGMRTIKADMKPRGGDENWRRGLTGLSTLRNWLNAHLEARNPSTEYIAVDTPTAEDAVIPINTQRSDRTTRLDATLSREANE</sequence>
<dbReference type="EMBL" id="JBJQOH010000002">
    <property type="protein sequence ID" value="KAL3698430.1"/>
    <property type="molecule type" value="Genomic_DNA"/>
</dbReference>
<comment type="caution">
    <text evidence="2">The sequence shown here is derived from an EMBL/GenBank/DDBJ whole genome shotgun (WGS) entry which is preliminary data.</text>
</comment>
<dbReference type="Pfam" id="PF13966">
    <property type="entry name" value="zf-RVT"/>
    <property type="match status" value="1"/>
</dbReference>
<dbReference type="InterPro" id="IPR026960">
    <property type="entry name" value="RVT-Znf"/>
</dbReference>
<gene>
    <name evidence="2" type="ORF">R1sor_012506</name>
</gene>
<protein>
    <recommendedName>
        <fullName evidence="1">Reverse transcriptase zinc-binding domain-containing protein</fullName>
    </recommendedName>
</protein>
<organism evidence="2 3">
    <name type="scientific">Riccia sorocarpa</name>
    <dbReference type="NCBI Taxonomy" id="122646"/>
    <lineage>
        <taxon>Eukaryota</taxon>
        <taxon>Viridiplantae</taxon>
        <taxon>Streptophyta</taxon>
        <taxon>Embryophyta</taxon>
        <taxon>Marchantiophyta</taxon>
        <taxon>Marchantiopsida</taxon>
        <taxon>Marchantiidae</taxon>
        <taxon>Marchantiales</taxon>
        <taxon>Ricciaceae</taxon>
        <taxon>Riccia</taxon>
    </lineage>
</organism>
<accession>A0ABD3I3Y9</accession>
<evidence type="ECO:0000313" key="3">
    <source>
        <dbReference type="Proteomes" id="UP001633002"/>
    </source>
</evidence>
<keyword evidence="3" id="KW-1185">Reference proteome</keyword>
<proteinExistence type="predicted"/>
<dbReference type="AlphaFoldDB" id="A0ABD3I3Y9"/>
<name>A0ABD3I3Y9_9MARC</name>
<feature type="domain" description="Reverse transcriptase zinc-binding" evidence="1">
    <location>
        <begin position="207"/>
        <end position="279"/>
    </location>
</feature>
<reference evidence="2 3" key="1">
    <citation type="submission" date="2024-09" db="EMBL/GenBank/DDBJ databases">
        <title>Chromosome-scale assembly of Riccia sorocarpa.</title>
        <authorList>
            <person name="Paukszto L."/>
        </authorList>
    </citation>
    <scope>NUCLEOTIDE SEQUENCE [LARGE SCALE GENOMIC DNA]</scope>
    <source>
        <strain evidence="2">LP-2024</strain>
        <tissue evidence="2">Aerial parts of the thallus</tissue>
    </source>
</reference>
<evidence type="ECO:0000313" key="2">
    <source>
        <dbReference type="EMBL" id="KAL3698430.1"/>
    </source>
</evidence>